<dbReference type="VEuPathDB" id="FungiDB:ATEG_06866"/>
<dbReference type="GO" id="GO:0005576">
    <property type="term" value="C:extracellular region"/>
    <property type="evidence" value="ECO:0007669"/>
    <property type="project" value="TreeGrafter"/>
</dbReference>
<dbReference type="InterPro" id="IPR045328">
    <property type="entry name" value="Kre9/Knh1"/>
</dbReference>
<sequence>MRFTRSLPFVLSLFTTVLADVEFTTPTVGTVLKAGDVVTVHWKDSGIPPRISELTQYDLYLCAGEDLTGLNEEIALLMKDVAFARGNSVSFKIDPALGADVPDAYFLKMVSSGPDAFTVNYSHRFSISGMTGAFSPDSIQSIREDRAELRKRQAQGAYTIPYELQVGPTRYAPMAKQPGSTIPPNLSPTPQHPASPYTIATTFLPAPTVQQTMTATLTHSVLSIENTASPAPNPHDAQMKRYLERWKD</sequence>
<organism evidence="1 2">
    <name type="scientific">Aspergillus terreus</name>
    <dbReference type="NCBI Taxonomy" id="33178"/>
    <lineage>
        <taxon>Eukaryota</taxon>
        <taxon>Fungi</taxon>
        <taxon>Dikarya</taxon>
        <taxon>Ascomycota</taxon>
        <taxon>Pezizomycotina</taxon>
        <taxon>Eurotiomycetes</taxon>
        <taxon>Eurotiomycetidae</taxon>
        <taxon>Eurotiales</taxon>
        <taxon>Aspergillaceae</taxon>
        <taxon>Aspergillus</taxon>
        <taxon>Aspergillus subgen. Circumdati</taxon>
    </lineage>
</organism>
<gene>
    <name evidence="1" type="ORF">ATEIFO6365_0005064500</name>
</gene>
<dbReference type="Proteomes" id="UP000452235">
    <property type="component" value="Unassembled WGS sequence"/>
</dbReference>
<dbReference type="PANTHER" id="PTHR28154:SF1">
    <property type="entry name" value="CELL WALL SYNTHESIS PROTEIN KNH1-RELATED"/>
    <property type="match status" value="1"/>
</dbReference>
<dbReference type="GO" id="GO:0006078">
    <property type="term" value="P:(1-&gt;6)-beta-D-glucan biosynthetic process"/>
    <property type="evidence" value="ECO:0007669"/>
    <property type="project" value="InterPro"/>
</dbReference>
<keyword evidence="2" id="KW-1185">Reference proteome</keyword>
<dbReference type="GO" id="GO:0042546">
    <property type="term" value="P:cell wall biogenesis"/>
    <property type="evidence" value="ECO:0007669"/>
    <property type="project" value="InterPro"/>
</dbReference>
<dbReference type="EMBL" id="BLJY01000005">
    <property type="protein sequence ID" value="GFF16455.1"/>
    <property type="molecule type" value="Genomic_DNA"/>
</dbReference>
<dbReference type="Pfam" id="PF05390">
    <property type="entry name" value="Kre9_KNH1_C"/>
    <property type="match status" value="1"/>
</dbReference>
<name>A0A5M3Z1X7_ASPTE</name>
<comment type="caution">
    <text evidence="1">The sequence shown here is derived from an EMBL/GenBank/DDBJ whole genome shotgun (WGS) entry which is preliminary data.</text>
</comment>
<protein>
    <submittedName>
        <fullName evidence="1">Beta-1,6-glucan boisynthesis protein</fullName>
    </submittedName>
</protein>
<dbReference type="InterPro" id="IPR008659">
    <property type="entry name" value="Kre9/Knh1_C"/>
</dbReference>
<proteinExistence type="predicted"/>
<evidence type="ECO:0000313" key="1">
    <source>
        <dbReference type="EMBL" id="GFF16455.1"/>
    </source>
</evidence>
<dbReference type="OrthoDB" id="2432613at2759"/>
<evidence type="ECO:0000313" key="2">
    <source>
        <dbReference type="Proteomes" id="UP000452235"/>
    </source>
</evidence>
<accession>A0A5M3Z1X7</accession>
<dbReference type="PANTHER" id="PTHR28154">
    <property type="entry name" value="CELL WALL SYNTHESIS PROTEIN KNH1-RELATED"/>
    <property type="match status" value="1"/>
</dbReference>
<dbReference type="Pfam" id="PF10342">
    <property type="entry name" value="Kre9_KNH"/>
    <property type="match status" value="1"/>
</dbReference>
<dbReference type="InterPro" id="IPR018466">
    <property type="entry name" value="Kre9/Knh1-like_N"/>
</dbReference>
<dbReference type="AlphaFoldDB" id="A0A5M3Z1X7"/>
<reference evidence="1 2" key="1">
    <citation type="submission" date="2020-01" db="EMBL/GenBank/DDBJ databases">
        <title>Aspergillus terreus IFO 6365 whole genome shotgun sequence.</title>
        <authorList>
            <person name="Kanamasa S."/>
            <person name="Takahashi H."/>
        </authorList>
    </citation>
    <scope>NUCLEOTIDE SEQUENCE [LARGE SCALE GENOMIC DNA]</scope>
    <source>
        <strain evidence="1 2">IFO 6365</strain>
    </source>
</reference>
<dbReference type="GO" id="GO:0031505">
    <property type="term" value="P:fungal-type cell wall organization"/>
    <property type="evidence" value="ECO:0007669"/>
    <property type="project" value="TreeGrafter"/>
</dbReference>